<feature type="region of interest" description="Disordered" evidence="1">
    <location>
        <begin position="155"/>
        <end position="284"/>
    </location>
</feature>
<feature type="compositionally biased region" description="Basic and acidic residues" evidence="1">
    <location>
        <begin position="35"/>
        <end position="47"/>
    </location>
</feature>
<dbReference type="Proteomes" id="UP000436088">
    <property type="component" value="Unassembled WGS sequence"/>
</dbReference>
<feature type="compositionally biased region" description="Polar residues" evidence="1">
    <location>
        <begin position="501"/>
        <end position="510"/>
    </location>
</feature>
<gene>
    <name evidence="3" type="ORF">F3Y22_tig00111671pilonHSYRG00169</name>
</gene>
<feature type="compositionally biased region" description="Basic and acidic residues" evidence="1">
    <location>
        <begin position="258"/>
        <end position="267"/>
    </location>
</feature>
<proteinExistence type="predicted"/>
<feature type="compositionally biased region" description="Basic residues" evidence="1">
    <location>
        <begin position="241"/>
        <end position="251"/>
    </location>
</feature>
<organism evidence="3 4">
    <name type="scientific">Hibiscus syriacus</name>
    <name type="common">Rose of Sharon</name>
    <dbReference type="NCBI Taxonomy" id="106335"/>
    <lineage>
        <taxon>Eukaryota</taxon>
        <taxon>Viridiplantae</taxon>
        <taxon>Streptophyta</taxon>
        <taxon>Embryophyta</taxon>
        <taxon>Tracheophyta</taxon>
        <taxon>Spermatophyta</taxon>
        <taxon>Magnoliopsida</taxon>
        <taxon>eudicotyledons</taxon>
        <taxon>Gunneridae</taxon>
        <taxon>Pentapetalae</taxon>
        <taxon>rosids</taxon>
        <taxon>malvids</taxon>
        <taxon>Malvales</taxon>
        <taxon>Malvaceae</taxon>
        <taxon>Malvoideae</taxon>
        <taxon>Hibiscus</taxon>
    </lineage>
</organism>
<feature type="domain" description="DUF3741" evidence="2">
    <location>
        <begin position="75"/>
        <end position="106"/>
    </location>
</feature>
<feature type="region of interest" description="Disordered" evidence="1">
    <location>
        <begin position="465"/>
        <end position="519"/>
    </location>
</feature>
<dbReference type="PANTHER" id="PTHR21726">
    <property type="entry name" value="PHOSPHATIDYLINOSITOL N-ACETYLGLUCOSAMINYLTRANSFERASE SUBUNIT P DOWN SYNDROME CRITICAL REGION PROTEIN 5 -RELATED"/>
    <property type="match status" value="1"/>
</dbReference>
<comment type="caution">
    <text evidence="3">The sequence shown here is derived from an EMBL/GenBank/DDBJ whole genome shotgun (WGS) entry which is preliminary data.</text>
</comment>
<dbReference type="PANTHER" id="PTHR21726:SF57">
    <property type="entry name" value="SERINE-RICH ADHESIN FOR PLATELETS-LIKE PROTEIN"/>
    <property type="match status" value="1"/>
</dbReference>
<sequence length="656" mass="72381">MEVERKLSKGGFLQLFDWNGKSRKKLFSNNSELPEESKRVKPEEHVVKPPPLMMEGDEYTAASNNRLSGDFNSSSSVTSDEGYGSRVPGVVARLMGLDSLPTQNVSESSSVPYSGSCSLRVSHYERSTPSLWNEHQPTDYTNISNKLDREKIEAAHKVSRPQRADEPSETMVRPLKVQHKDKIHSKSDYTPTFRITKDSENSSSNSLRNKGKSVSPAQQARVNVKRKEGSSSSISGSFVNQKKRNDAKRKQFSTSQSDKQRTVEKRPRQTGLTISTSDHQGRNTGSVNGAFGLNWTINSRKTVSVATETAMEIHMSRRKNLPRKKCPVNEDILSGQTVPDISSTNCSERSLKCNVTTDGHLNQDADVKKKSMDVVSFTFTSPLSRSMPDISSTSPVAEKRGSSCFYTDTSGDNDMLFLKSSAFHSSGFNIIGWDAPSTILEKKLQELTCRIESSNCNIIIEGASASPTSSSQNSLPSSDMATTTSTAHHRRLQQSKETEEQNASTISTETGIEADNRHPGLLSTLEPVITSAGCSEYALGQTEKVTTLKAFNKLEHLTCAERNGEDYKLEQKLLLHCVSECVESRFRQVLVGSCKGCITWGKKDAKPGLAGGGDKDMSMKHGRWLDFDMEALEEGVEIVKNILTCLVDELVSDFLL</sequence>
<name>A0A6A2Y3X6_HIBSY</name>
<feature type="compositionally biased region" description="Basic and acidic residues" evidence="1">
    <location>
        <begin position="178"/>
        <end position="187"/>
    </location>
</feature>
<evidence type="ECO:0000259" key="2">
    <source>
        <dbReference type="Pfam" id="PF14383"/>
    </source>
</evidence>
<feature type="compositionally biased region" description="Polar residues" evidence="1">
    <location>
        <begin position="270"/>
        <end position="284"/>
    </location>
</feature>
<evidence type="ECO:0000256" key="1">
    <source>
        <dbReference type="SAM" id="MobiDB-lite"/>
    </source>
</evidence>
<feature type="compositionally biased region" description="Low complexity" evidence="1">
    <location>
        <begin position="465"/>
        <end position="478"/>
    </location>
</feature>
<evidence type="ECO:0000313" key="4">
    <source>
        <dbReference type="Proteomes" id="UP000436088"/>
    </source>
</evidence>
<feature type="region of interest" description="Disordered" evidence="1">
    <location>
        <begin position="29"/>
        <end position="84"/>
    </location>
</feature>
<feature type="compositionally biased region" description="Polar residues" evidence="1">
    <location>
        <begin position="61"/>
        <end position="79"/>
    </location>
</feature>
<accession>A0A6A2Y3X6</accession>
<dbReference type="EMBL" id="VEPZ02001401">
    <property type="protein sequence ID" value="KAE8675435.1"/>
    <property type="molecule type" value="Genomic_DNA"/>
</dbReference>
<reference evidence="3" key="1">
    <citation type="submission" date="2019-09" db="EMBL/GenBank/DDBJ databases">
        <title>Draft genome information of white flower Hibiscus syriacus.</title>
        <authorList>
            <person name="Kim Y.-M."/>
        </authorList>
    </citation>
    <scope>NUCLEOTIDE SEQUENCE [LARGE SCALE GENOMIC DNA]</scope>
    <source>
        <strain evidence="3">YM2019G1</strain>
    </source>
</reference>
<evidence type="ECO:0000313" key="3">
    <source>
        <dbReference type="EMBL" id="KAE8675435.1"/>
    </source>
</evidence>
<dbReference type="AlphaFoldDB" id="A0A6A2Y3X6"/>
<protein>
    <recommendedName>
        <fullName evidence="2">DUF3741 domain-containing protein</fullName>
    </recommendedName>
</protein>
<keyword evidence="4" id="KW-1185">Reference proteome</keyword>
<dbReference type="InterPro" id="IPR032795">
    <property type="entry name" value="DUF3741-assoc"/>
</dbReference>
<dbReference type="Pfam" id="PF14383">
    <property type="entry name" value="VARLMGL"/>
    <property type="match status" value="1"/>
</dbReference>
<feature type="compositionally biased region" description="Basic and acidic residues" evidence="1">
    <location>
        <begin position="155"/>
        <end position="166"/>
    </location>
</feature>